<dbReference type="AlphaFoldDB" id="A0A1H1M200"/>
<keyword evidence="4" id="KW-1185">Reference proteome</keyword>
<dbReference type="Proteomes" id="UP000243426">
    <property type="component" value="Chromosome I"/>
</dbReference>
<dbReference type="OrthoDB" id="7012985at2"/>
<feature type="domain" description="Toxin VasX N-terminal region" evidence="2">
    <location>
        <begin position="35"/>
        <end position="167"/>
    </location>
</feature>
<keyword evidence="1" id="KW-1133">Transmembrane helix</keyword>
<feature type="transmembrane region" description="Helical" evidence="1">
    <location>
        <begin position="843"/>
        <end position="864"/>
    </location>
</feature>
<proteinExistence type="predicted"/>
<keyword evidence="1" id="KW-0812">Transmembrane</keyword>
<dbReference type="STRING" id="797277.SAMN05216198_0468"/>
<gene>
    <name evidence="3" type="ORF">SAMN05216198_0468</name>
</gene>
<dbReference type="RefSeq" id="WP_090271859.1">
    <property type="nucleotide sequence ID" value="NZ_LT629748.1"/>
</dbReference>
<feature type="transmembrane region" description="Helical" evidence="1">
    <location>
        <begin position="759"/>
        <end position="779"/>
    </location>
</feature>
<protein>
    <recommendedName>
        <fullName evidence="2">Toxin VasX N-terminal region domain-containing protein</fullName>
    </recommendedName>
</protein>
<sequence>MTTHNHDQALHLANANQAAKKDFATENLASPVAACPARQAEIFVVPVRYALGEQAAEHANFQPGVTPSSHPMALRRLREGYLYIWHQDSQLKRYAIADDGLLVEQGLDAPDAPVPSGSQTGVALNKQYDAWLMFSEIPLPPSVHQLLAQSASERQGRMRHVSLTQVAYNLTAAHCPPLEFSDQLMAELMAEPREQALARDYQQKGDAYREGVNALGQQMYKNPTPELVHAYVNASLRLREGEQAAAGHPKSAGQSGEWSAISWDVSAVDTWLSRARSEAGALHAVFVCLDDDLGVLRDINHEQERVEALHESWVADNNLRQSVGGFIRSMIREDGGEVSNLLNYRYRDHDIQLTPTQGETILESQRRLEELFKEESHINQERGRQYSHTQANAKLARVHDEVAATTAPVRDFLPPELYNQAELIVREYRKEKVTNLAGGRAAAQVAEHIDLERMDAWLDEEAPQHYQQVEERHEALYADRARFLPRHGSGTWFVDYSDLDHQRWLDEVAKATLSAQCSRQKGADQFAGYVRSDDVGSLRLVFHAWSPSLEVAVNSTSRLNEILAALSRDNLGATQAALASLLDEPAVAALQRLAQDMEGAWANTVSRLGAALLALKLPGEVAGQWAGSFVVARLGDDVRLVRFADGVNQSWRLLGGKADTLNQWLRGTVQAIGQGRASAIAQSSAVQNSGGLLPLAALLLNGLNANHYLSQAGAVDGMDSRRVAETVSASLYAGAALTAVIQNWLILGKGVEELNLRTSIAPTLTLFGGVVGVLSFGAANREFEALQQQIEQAQTRVDPWLERRQTVTLGQSGIYFAQAALGLSLTGMRMANRISTAQAIRYFRMGMGPINLLLLGLGGAYLYAWSRQSTPM</sequence>
<evidence type="ECO:0000259" key="2">
    <source>
        <dbReference type="Pfam" id="PF20249"/>
    </source>
</evidence>
<evidence type="ECO:0000256" key="1">
    <source>
        <dbReference type="SAM" id="Phobius"/>
    </source>
</evidence>
<organism evidence="3 4">
    <name type="scientific">Halopseudomonas litoralis</name>
    <dbReference type="NCBI Taxonomy" id="797277"/>
    <lineage>
        <taxon>Bacteria</taxon>
        <taxon>Pseudomonadati</taxon>
        <taxon>Pseudomonadota</taxon>
        <taxon>Gammaproteobacteria</taxon>
        <taxon>Pseudomonadales</taxon>
        <taxon>Pseudomonadaceae</taxon>
        <taxon>Halopseudomonas</taxon>
    </lineage>
</organism>
<dbReference type="CDD" id="cd20708">
    <property type="entry name" value="MIX_IV"/>
    <property type="match status" value="1"/>
</dbReference>
<keyword evidence="1" id="KW-0472">Membrane</keyword>
<name>A0A1H1M200_9GAMM</name>
<evidence type="ECO:0000313" key="4">
    <source>
        <dbReference type="Proteomes" id="UP000243426"/>
    </source>
</evidence>
<dbReference type="EMBL" id="LT629748">
    <property type="protein sequence ID" value="SDR80522.1"/>
    <property type="molecule type" value="Genomic_DNA"/>
</dbReference>
<dbReference type="Pfam" id="PF20249">
    <property type="entry name" value="VasX_N"/>
    <property type="match status" value="1"/>
</dbReference>
<accession>A0A1H1M200</accession>
<reference evidence="4" key="1">
    <citation type="submission" date="2016-10" db="EMBL/GenBank/DDBJ databases">
        <authorList>
            <person name="Varghese N."/>
            <person name="Submissions S."/>
        </authorList>
    </citation>
    <scope>NUCLEOTIDE SEQUENCE [LARGE SCALE GENOMIC DNA]</scope>
    <source>
        <strain evidence="4">2SM5</strain>
    </source>
</reference>
<evidence type="ECO:0000313" key="3">
    <source>
        <dbReference type="EMBL" id="SDR80522.1"/>
    </source>
</evidence>
<dbReference type="InterPro" id="IPR046864">
    <property type="entry name" value="VasX_N"/>
</dbReference>